<gene>
    <name evidence="2" type="ORF">ACFP0N_30085</name>
</gene>
<name>A0ABW1F636_9ACTN</name>
<dbReference type="RefSeq" id="WP_345328155.1">
    <property type="nucleotide sequence ID" value="NZ_BAAAVH010000016.1"/>
</dbReference>
<evidence type="ECO:0000313" key="3">
    <source>
        <dbReference type="Proteomes" id="UP001596067"/>
    </source>
</evidence>
<organism evidence="2 3">
    <name type="scientific">Kitasatospora aburaviensis</name>
    <dbReference type="NCBI Taxonomy" id="67265"/>
    <lineage>
        <taxon>Bacteria</taxon>
        <taxon>Bacillati</taxon>
        <taxon>Actinomycetota</taxon>
        <taxon>Actinomycetes</taxon>
        <taxon>Kitasatosporales</taxon>
        <taxon>Streptomycetaceae</taxon>
        <taxon>Kitasatospora</taxon>
    </lineage>
</organism>
<keyword evidence="3" id="KW-1185">Reference proteome</keyword>
<dbReference type="EMBL" id="JBHSOD010000053">
    <property type="protein sequence ID" value="MFC5889228.1"/>
    <property type="molecule type" value="Genomic_DNA"/>
</dbReference>
<sequence>MTSPTSASSGGPDGAAAPPQALRLEANEKLVLSPDSPRFASGYRQVRPQSIDEVRKLLGPVNVPDGRSRAENLLAARVPELTKRLLRPEDLRVKDPNARAEARRLAYLAAREYIHTANTSSLKQWRPIIDQWLVEVKPVISIFTAGDIDIADGATLTLSANTHALMAQRIRMHGSGRIVCRGSVKISAVSVDGS</sequence>
<reference evidence="3" key="1">
    <citation type="journal article" date="2019" name="Int. J. Syst. Evol. Microbiol.">
        <title>The Global Catalogue of Microorganisms (GCM) 10K type strain sequencing project: providing services to taxonomists for standard genome sequencing and annotation.</title>
        <authorList>
            <consortium name="The Broad Institute Genomics Platform"/>
            <consortium name="The Broad Institute Genome Sequencing Center for Infectious Disease"/>
            <person name="Wu L."/>
            <person name="Ma J."/>
        </authorList>
    </citation>
    <scope>NUCLEOTIDE SEQUENCE [LARGE SCALE GENOMIC DNA]</scope>
    <source>
        <strain evidence="3">CGMCC 4.1469</strain>
    </source>
</reference>
<evidence type="ECO:0000313" key="2">
    <source>
        <dbReference type="EMBL" id="MFC5889228.1"/>
    </source>
</evidence>
<proteinExistence type="predicted"/>
<comment type="caution">
    <text evidence="2">The sequence shown here is derived from an EMBL/GenBank/DDBJ whole genome shotgun (WGS) entry which is preliminary data.</text>
</comment>
<evidence type="ECO:0008006" key="4">
    <source>
        <dbReference type="Google" id="ProtNLM"/>
    </source>
</evidence>
<protein>
    <recommendedName>
        <fullName evidence="4">DUF1707 domain-containing protein</fullName>
    </recommendedName>
</protein>
<accession>A0ABW1F636</accession>
<feature type="compositionally biased region" description="Low complexity" evidence="1">
    <location>
        <begin position="1"/>
        <end position="19"/>
    </location>
</feature>
<feature type="region of interest" description="Disordered" evidence="1">
    <location>
        <begin position="1"/>
        <end position="20"/>
    </location>
</feature>
<evidence type="ECO:0000256" key="1">
    <source>
        <dbReference type="SAM" id="MobiDB-lite"/>
    </source>
</evidence>
<dbReference type="Proteomes" id="UP001596067">
    <property type="component" value="Unassembled WGS sequence"/>
</dbReference>